<protein>
    <submittedName>
        <fullName evidence="2">ATPase</fullName>
    </submittedName>
</protein>
<gene>
    <name evidence="2" type="ORF">ATI02_1339</name>
</gene>
<comment type="caution">
    <text evidence="2">The sequence shown here is derived from an EMBL/GenBank/DDBJ whole genome shotgun (WGS) entry which is preliminary data.</text>
</comment>
<reference evidence="2 3" key="1">
    <citation type="submission" date="2017-11" db="EMBL/GenBank/DDBJ databases">
        <title>Genome sequencing of a diverse group of Pseudomonas species.</title>
        <authorList>
            <person name="Loper J."/>
        </authorList>
    </citation>
    <scope>NUCLEOTIDE SEQUENCE [LARGE SCALE GENOMIC DNA]</scope>
    <source>
        <strain evidence="2 3">LMG 25716</strain>
    </source>
</reference>
<dbReference type="Pfam" id="PF13175">
    <property type="entry name" value="AAA_15"/>
    <property type="match status" value="1"/>
</dbReference>
<dbReference type="RefSeq" id="WP_100845804.1">
    <property type="nucleotide sequence ID" value="NZ_PHHE01000001.1"/>
</dbReference>
<dbReference type="PANTHER" id="PTHR43581">
    <property type="entry name" value="ATP/GTP PHOSPHATASE"/>
    <property type="match status" value="1"/>
</dbReference>
<evidence type="ECO:0000313" key="3">
    <source>
        <dbReference type="Proteomes" id="UP000232455"/>
    </source>
</evidence>
<dbReference type="InterPro" id="IPR051396">
    <property type="entry name" value="Bact_Antivir_Def_Nuclease"/>
</dbReference>
<dbReference type="PANTHER" id="PTHR43581:SF4">
    <property type="entry name" value="ATP_GTP PHOSPHATASE"/>
    <property type="match status" value="1"/>
</dbReference>
<dbReference type="Proteomes" id="UP000232455">
    <property type="component" value="Unassembled WGS sequence"/>
</dbReference>
<dbReference type="Gene3D" id="3.40.50.300">
    <property type="entry name" value="P-loop containing nucleotide triphosphate hydrolases"/>
    <property type="match status" value="1"/>
</dbReference>
<evidence type="ECO:0000313" key="2">
    <source>
        <dbReference type="EMBL" id="PKA68556.1"/>
    </source>
</evidence>
<evidence type="ECO:0000259" key="1">
    <source>
        <dbReference type="Pfam" id="PF13175"/>
    </source>
</evidence>
<dbReference type="EMBL" id="PHHE01000001">
    <property type="protein sequence ID" value="PKA68556.1"/>
    <property type="molecule type" value="Genomic_DNA"/>
</dbReference>
<dbReference type="InterPro" id="IPR041685">
    <property type="entry name" value="AAA_GajA/Old/RecF-like"/>
</dbReference>
<organism evidence="2 3">
    <name type="scientific">Pseudomonas baetica</name>
    <dbReference type="NCBI Taxonomy" id="674054"/>
    <lineage>
        <taxon>Bacteria</taxon>
        <taxon>Pseudomonadati</taxon>
        <taxon>Pseudomonadota</taxon>
        <taxon>Gammaproteobacteria</taxon>
        <taxon>Pseudomonadales</taxon>
        <taxon>Pseudomonadaceae</taxon>
        <taxon>Pseudomonas</taxon>
    </lineage>
</organism>
<accession>A0ABX4PU52</accession>
<name>A0ABX4PU52_9PSED</name>
<proteinExistence type="predicted"/>
<dbReference type="InterPro" id="IPR027417">
    <property type="entry name" value="P-loop_NTPase"/>
</dbReference>
<keyword evidence="3" id="KW-1185">Reference proteome</keyword>
<feature type="domain" description="Endonuclease GajA/Old nuclease/RecF-like AAA" evidence="1">
    <location>
        <begin position="80"/>
        <end position="320"/>
    </location>
</feature>
<dbReference type="SUPFAM" id="SSF52540">
    <property type="entry name" value="P-loop containing nucleoside triphosphate hydrolases"/>
    <property type="match status" value="1"/>
</dbReference>
<sequence length="415" mass="47388">MPRLRVKHFGPIRDGVKNNGWIELKRVTVFVGNQGSGKSTLAKLYSTFSWIEKALERGDYDKSWFEENDRLTKTFLSYHRLENYVSADQRNKTEIDYEGDAFTIKYARGQMHITKSKAKEYHLPQIMYVPAERNFISYLKNPEELRLYSPSLTEFLAEFNYAKENIKGSLSLPINNADLKYDLLKNTLSISESAYTLELADASSGFQSAVPLHLVSQYLAKRVFEPIAHRPDTMSSKELERFRKETSKLLTENLTIEQQRALISTLSKQFNKTAFINIVEEPEQNLYPTSQWSVLQSLLEISNQGANNQLVLTTHSPYVVNYLTIAVQGKQLYDNILKKTRDGSLIAKLANVIPLQVLLDADDLAIYQADEKTGSIAKLPMAEGIPSDSNYLNESLREGNDMFDRLLDIEEELEA</sequence>